<evidence type="ECO:0000313" key="1">
    <source>
        <dbReference type="EMBL" id="KAK9131289.1"/>
    </source>
</evidence>
<comment type="caution">
    <text evidence="1">The sequence shown here is derived from an EMBL/GenBank/DDBJ whole genome shotgun (WGS) entry which is preliminary data.</text>
</comment>
<keyword evidence="2" id="KW-1185">Reference proteome</keyword>
<evidence type="ECO:0000313" key="2">
    <source>
        <dbReference type="Proteomes" id="UP001417504"/>
    </source>
</evidence>
<dbReference type="AlphaFoldDB" id="A0AAP0P5V3"/>
<organism evidence="1 2">
    <name type="scientific">Stephania japonica</name>
    <dbReference type="NCBI Taxonomy" id="461633"/>
    <lineage>
        <taxon>Eukaryota</taxon>
        <taxon>Viridiplantae</taxon>
        <taxon>Streptophyta</taxon>
        <taxon>Embryophyta</taxon>
        <taxon>Tracheophyta</taxon>
        <taxon>Spermatophyta</taxon>
        <taxon>Magnoliopsida</taxon>
        <taxon>Ranunculales</taxon>
        <taxon>Menispermaceae</taxon>
        <taxon>Menispermoideae</taxon>
        <taxon>Cissampelideae</taxon>
        <taxon>Stephania</taxon>
    </lineage>
</organism>
<dbReference type="Proteomes" id="UP001417504">
    <property type="component" value="Unassembled WGS sequence"/>
</dbReference>
<reference evidence="1 2" key="1">
    <citation type="submission" date="2024-01" db="EMBL/GenBank/DDBJ databases">
        <title>Genome assemblies of Stephania.</title>
        <authorList>
            <person name="Yang L."/>
        </authorList>
    </citation>
    <scope>NUCLEOTIDE SEQUENCE [LARGE SCALE GENOMIC DNA]</scope>
    <source>
        <strain evidence="1">QJT</strain>
        <tissue evidence="1">Leaf</tissue>
    </source>
</reference>
<sequence>MAAVAGEKRRDLVEQKKDKKEEVAELLKRVDLGQLPDDEIRWLIRLQLDRRIRWGYKTTYEPQLANVLNFAQCPNLIVGLMISHGHVFDKGCVIRPVSLDIEPQSLEVLLL</sequence>
<name>A0AAP0P5V3_9MAGN</name>
<proteinExistence type="predicted"/>
<protein>
    <submittedName>
        <fullName evidence="1">Uncharacterized protein</fullName>
    </submittedName>
</protein>
<gene>
    <name evidence="1" type="ORF">Sjap_011776</name>
</gene>
<accession>A0AAP0P5V3</accession>
<dbReference type="EMBL" id="JBBNAE010000004">
    <property type="protein sequence ID" value="KAK9131289.1"/>
    <property type="molecule type" value="Genomic_DNA"/>
</dbReference>